<dbReference type="AlphaFoldDB" id="E3MYK7"/>
<evidence type="ECO:0000259" key="3">
    <source>
        <dbReference type="PROSITE" id="PS50056"/>
    </source>
</evidence>
<dbReference type="InterPro" id="IPR003125">
    <property type="entry name" value="WSN"/>
</dbReference>
<evidence type="ECO:0000313" key="4">
    <source>
        <dbReference type="EMBL" id="EFP12130.1"/>
    </source>
</evidence>
<accession>E3MYK7</accession>
<dbReference type="PANTHER" id="PTHR46163">
    <property type="entry name" value="TYROSINE-PROTEIN PHOSPHATASE-RELATED"/>
    <property type="match status" value="1"/>
</dbReference>
<dbReference type="STRING" id="31234.E3MYK7"/>
<dbReference type="PROSITE" id="PS50056">
    <property type="entry name" value="TYR_PHOSPHATASE_2"/>
    <property type="match status" value="1"/>
</dbReference>
<dbReference type="InterPro" id="IPR000387">
    <property type="entry name" value="Tyr_Pase_dom"/>
</dbReference>
<dbReference type="OrthoDB" id="5806364at2759"/>
<dbReference type="EMBL" id="DS268497">
    <property type="protein sequence ID" value="EFP12130.1"/>
    <property type="molecule type" value="Genomic_DNA"/>
</dbReference>
<evidence type="ECO:0000313" key="5">
    <source>
        <dbReference type="Proteomes" id="UP000008281"/>
    </source>
</evidence>
<dbReference type="HOGENOM" id="CLU_490247_0_0_1"/>
<feature type="domain" description="Tyrosine-protein phosphatase" evidence="2">
    <location>
        <begin position="301"/>
        <end position="521"/>
    </location>
</feature>
<dbReference type="InterPro" id="IPR052782">
    <property type="entry name" value="Oocyte-zygote_transition_reg"/>
</dbReference>
<feature type="signal peptide" evidence="1">
    <location>
        <begin position="1"/>
        <end position="20"/>
    </location>
</feature>
<reference evidence="4" key="1">
    <citation type="submission" date="2007-07" db="EMBL/GenBank/DDBJ databases">
        <title>PCAP assembly of the Caenorhabditis remanei genome.</title>
        <authorList>
            <consortium name="The Caenorhabditis remanei Sequencing Consortium"/>
            <person name="Wilson R.K."/>
        </authorList>
    </citation>
    <scope>NUCLEOTIDE SEQUENCE [LARGE SCALE GENOMIC DNA]</scope>
    <source>
        <strain evidence="4">PB4641</strain>
    </source>
</reference>
<organism evidence="5">
    <name type="scientific">Caenorhabditis remanei</name>
    <name type="common">Caenorhabditis vulgaris</name>
    <dbReference type="NCBI Taxonomy" id="31234"/>
    <lineage>
        <taxon>Eukaryota</taxon>
        <taxon>Metazoa</taxon>
        <taxon>Ecdysozoa</taxon>
        <taxon>Nematoda</taxon>
        <taxon>Chromadorea</taxon>
        <taxon>Rhabditida</taxon>
        <taxon>Rhabditina</taxon>
        <taxon>Rhabditomorpha</taxon>
        <taxon>Rhabditoidea</taxon>
        <taxon>Rhabditidae</taxon>
        <taxon>Peloderinae</taxon>
        <taxon>Caenorhabditis</taxon>
    </lineage>
</organism>
<dbReference type="InterPro" id="IPR003595">
    <property type="entry name" value="Tyr_Pase_cat"/>
</dbReference>
<gene>
    <name evidence="4" type="ORF">CRE_03341</name>
</gene>
<evidence type="ECO:0000259" key="2">
    <source>
        <dbReference type="PROSITE" id="PS50055"/>
    </source>
</evidence>
<protein>
    <recommendedName>
        <fullName evidence="6">Tyrosine-protein phosphatase domain-containing protein</fullName>
    </recommendedName>
</protein>
<proteinExistence type="predicted"/>
<dbReference type="InParanoid" id="E3MYK7"/>
<dbReference type="Pfam" id="PF02206">
    <property type="entry name" value="WSN"/>
    <property type="match status" value="1"/>
</dbReference>
<dbReference type="Pfam" id="PF00102">
    <property type="entry name" value="Y_phosphatase"/>
    <property type="match status" value="1"/>
</dbReference>
<evidence type="ECO:0008006" key="6">
    <source>
        <dbReference type="Google" id="ProtNLM"/>
    </source>
</evidence>
<name>E3MYK7_CAERE</name>
<feature type="domain" description="Tyrosine specific protein phosphatases" evidence="3">
    <location>
        <begin position="442"/>
        <end position="512"/>
    </location>
</feature>
<dbReference type="SMART" id="SM00194">
    <property type="entry name" value="PTPc"/>
    <property type="match status" value="1"/>
</dbReference>
<dbReference type="InterPro" id="IPR000242">
    <property type="entry name" value="PTP_cat"/>
</dbReference>
<dbReference type="PRINTS" id="PR00700">
    <property type="entry name" value="PRTYPHPHTASE"/>
</dbReference>
<dbReference type="GO" id="GO:0004725">
    <property type="term" value="F:protein tyrosine phosphatase activity"/>
    <property type="evidence" value="ECO:0007669"/>
    <property type="project" value="InterPro"/>
</dbReference>
<dbReference type="Proteomes" id="UP000008281">
    <property type="component" value="Unassembled WGS sequence"/>
</dbReference>
<dbReference type="eggNOG" id="ENOG502QTTC">
    <property type="taxonomic scope" value="Eukaryota"/>
</dbReference>
<dbReference type="InterPro" id="IPR029021">
    <property type="entry name" value="Prot-tyrosine_phosphatase-like"/>
</dbReference>
<keyword evidence="5" id="KW-1185">Reference proteome</keyword>
<dbReference type="SMART" id="SM00404">
    <property type="entry name" value="PTPc_motif"/>
    <property type="match status" value="1"/>
</dbReference>
<sequence>MRFNLLFILFVCHCITVSNCYDTLPDFPIVRPSGQWTRYYPTTPSMHRFTYNTRTRSNTPHSEKPVQTTLTTPFVTSPLYPDYDKPIHPSFQTVFAKLSHIARLANAIQLQSEIMEQDDVDSSINRLLNNNGTRSIQTLNVTQLKEFRTDFERDINSIETTYETKDAEMVIKTCEKIRFDTIDVSYDFPNRTSFYKSLDDFYVNFKPEVVTKAFRPVQFYSTCVGEIKKMSPSCSEKISYIIIITNNIQQIRVSVYLSPIITPSDQKKKRILIPRFFERCEKRRRRCNTYKGGVEKEVQSPLGDVNRLVLSYSKKLSKNVFLFQGPMNASETHDDTRIDLLALIFKDEVECVVMLGSTRLPGGWSLIDGLYFMENERGSMEIGPYTVETVNSEPLVVEGEPGENVTCRKLKITNRKKKVSRELQHFQYATWNDNDIPPGGWETAYRVMRMVTGSKKPIIVHCTKGIGRTMCFIGLEYTSQLLVAHENWSFEEVFKKLIEKRYCSFQNTRQIGWLHVGMVYFITRKYNLDMYMVREMEKVFKEMIINKTGVSKDGKF</sequence>
<feature type="chain" id="PRO_5003177664" description="Tyrosine-protein phosphatase domain-containing protein" evidence="1">
    <location>
        <begin position="21"/>
        <end position="556"/>
    </location>
</feature>
<dbReference type="SUPFAM" id="SSF52799">
    <property type="entry name" value="(Phosphotyrosine protein) phosphatases II"/>
    <property type="match status" value="1"/>
</dbReference>
<keyword evidence="1" id="KW-0732">Signal</keyword>
<dbReference type="PROSITE" id="PS50055">
    <property type="entry name" value="TYR_PHOSPHATASE_PTP"/>
    <property type="match status" value="1"/>
</dbReference>
<dbReference type="Gene3D" id="3.90.190.10">
    <property type="entry name" value="Protein tyrosine phosphatase superfamily"/>
    <property type="match status" value="1"/>
</dbReference>
<evidence type="ECO:0000256" key="1">
    <source>
        <dbReference type="SAM" id="SignalP"/>
    </source>
</evidence>